<dbReference type="Proteomes" id="UP000504606">
    <property type="component" value="Unplaced"/>
</dbReference>
<accession>A0A9C6WV04</accession>
<feature type="region of interest" description="Disordered" evidence="1">
    <location>
        <begin position="100"/>
        <end position="149"/>
    </location>
</feature>
<proteinExistence type="predicted"/>
<dbReference type="GeneID" id="113202424"/>
<evidence type="ECO:0000313" key="4">
    <source>
        <dbReference type="RefSeq" id="XP_052122206.1"/>
    </source>
</evidence>
<dbReference type="RefSeq" id="XP_052122206.1">
    <property type="nucleotide sequence ID" value="XM_052266246.1"/>
</dbReference>
<feature type="chain" id="PRO_5038624613" evidence="2">
    <location>
        <begin position="19"/>
        <end position="278"/>
    </location>
</feature>
<evidence type="ECO:0000313" key="3">
    <source>
        <dbReference type="Proteomes" id="UP000504606"/>
    </source>
</evidence>
<organism evidence="3 4">
    <name type="scientific">Frankliniella occidentalis</name>
    <name type="common">Western flower thrips</name>
    <name type="synonym">Euthrips occidentalis</name>
    <dbReference type="NCBI Taxonomy" id="133901"/>
    <lineage>
        <taxon>Eukaryota</taxon>
        <taxon>Metazoa</taxon>
        <taxon>Ecdysozoa</taxon>
        <taxon>Arthropoda</taxon>
        <taxon>Hexapoda</taxon>
        <taxon>Insecta</taxon>
        <taxon>Pterygota</taxon>
        <taxon>Neoptera</taxon>
        <taxon>Paraneoptera</taxon>
        <taxon>Thysanoptera</taxon>
        <taxon>Terebrantia</taxon>
        <taxon>Thripoidea</taxon>
        <taxon>Thripidae</taxon>
        <taxon>Frankliniella</taxon>
    </lineage>
</organism>
<gene>
    <name evidence="4" type="primary">LOC113202424</name>
</gene>
<reference evidence="4" key="1">
    <citation type="submission" date="2025-08" db="UniProtKB">
        <authorList>
            <consortium name="RefSeq"/>
        </authorList>
    </citation>
    <scope>IDENTIFICATION</scope>
    <source>
        <tissue evidence="4">Whole organism</tissue>
    </source>
</reference>
<keyword evidence="2" id="KW-0732">Signal</keyword>
<dbReference type="OrthoDB" id="6359856at2759"/>
<dbReference type="CTD" id="37968"/>
<feature type="signal peptide" evidence="2">
    <location>
        <begin position="1"/>
        <end position="18"/>
    </location>
</feature>
<dbReference type="AlphaFoldDB" id="A0A9C6WV04"/>
<evidence type="ECO:0000256" key="2">
    <source>
        <dbReference type="SAM" id="SignalP"/>
    </source>
</evidence>
<sequence>MRGIVAFLVLVTCGLVSGSAIPMWEFLSRGEKMSHLFNMFVKQVEDHCDQSTMPDCNKVLMVYGLTNLAKMDDDSLDKMDPYQRGAQDIIWDSMMKGSYKSPGVSPTPSAATSTSPSRRNEAQDVYEDDGELTDGGNSLGGPGSAAQDQDDRFVFGHASGPMVVRVMPDGSPVPGDAERLMPRDEDAEEFRLMRGHPMPSLEELQQRAPGRQHQPRHRGPTPAASSIAAPDHDRYQPSPPPAGHFSRLVSASQPHAKFALPPPGMNFRIAPRPHQHQQ</sequence>
<evidence type="ECO:0000256" key="1">
    <source>
        <dbReference type="SAM" id="MobiDB-lite"/>
    </source>
</evidence>
<keyword evidence="3" id="KW-1185">Reference proteome</keyword>
<protein>
    <submittedName>
        <fullName evidence="4">Rhythmically expressed gene 5 protein</fullName>
    </submittedName>
</protein>
<name>A0A9C6WV04_FRAOC</name>
<feature type="region of interest" description="Disordered" evidence="1">
    <location>
        <begin position="195"/>
        <end position="278"/>
    </location>
</feature>
<dbReference type="KEGG" id="foc:113202424"/>
<feature type="compositionally biased region" description="Low complexity" evidence="1">
    <location>
        <begin position="106"/>
        <end position="117"/>
    </location>
</feature>